<dbReference type="EMBL" id="CP003915">
    <property type="protein sequence ID" value="AHG63385.1"/>
    <property type="molecule type" value="Genomic_DNA"/>
</dbReference>
<accession>W0PD94</accession>
<reference evidence="2 3" key="1">
    <citation type="journal article" date="2014" name="Microbiology">
        <title>Unravelling the complete genome sequence of Advenella mimigardefordensis strain DPN7T and novel insights in the catabolism of the xenobiotic polythioester precursor 3,3'-dithiodipropionate.</title>
        <authorList>
            <person name="Wubbeler J.H."/>
            <person name="Hiessl S."/>
            <person name="Schuldes J."/>
            <person name="Thurmer A."/>
            <person name="Daniel R."/>
            <person name="Steinbuchel A."/>
        </authorList>
    </citation>
    <scope>NUCLEOTIDE SEQUENCE [LARGE SCALE GENOMIC DNA]</scope>
    <source>
        <strain evidence="3">DSM 17166 / LMG 22922 / DPN7</strain>
    </source>
</reference>
<name>W0PD94_ADVMD</name>
<feature type="compositionally biased region" description="Polar residues" evidence="1">
    <location>
        <begin position="35"/>
        <end position="44"/>
    </location>
</feature>
<feature type="compositionally biased region" description="Basic residues" evidence="1">
    <location>
        <begin position="7"/>
        <end position="29"/>
    </location>
</feature>
<dbReference type="AlphaFoldDB" id="W0PD94"/>
<evidence type="ECO:0000256" key="1">
    <source>
        <dbReference type="SAM" id="MobiDB-lite"/>
    </source>
</evidence>
<dbReference type="KEGG" id="amim:MIM_c12910"/>
<gene>
    <name evidence="2" type="ORF">MIM_c12910</name>
</gene>
<organism evidence="2 3">
    <name type="scientific">Advenella mimigardefordensis (strain DSM 17166 / LMG 22922 / DPN7)</name>
    <dbReference type="NCBI Taxonomy" id="1247726"/>
    <lineage>
        <taxon>Bacteria</taxon>
        <taxon>Pseudomonadati</taxon>
        <taxon>Pseudomonadota</taxon>
        <taxon>Betaproteobacteria</taxon>
        <taxon>Burkholderiales</taxon>
        <taxon>Alcaligenaceae</taxon>
    </lineage>
</organism>
<feature type="region of interest" description="Disordered" evidence="1">
    <location>
        <begin position="356"/>
        <end position="408"/>
    </location>
</feature>
<dbReference type="PATRIC" id="fig|1247726.3.peg.1417"/>
<dbReference type="Proteomes" id="UP000019095">
    <property type="component" value="Chromosome"/>
</dbReference>
<proteinExistence type="predicted"/>
<evidence type="ECO:0000313" key="3">
    <source>
        <dbReference type="Proteomes" id="UP000019095"/>
    </source>
</evidence>
<feature type="region of interest" description="Disordered" evidence="1">
    <location>
        <begin position="1"/>
        <end position="48"/>
    </location>
</feature>
<protein>
    <submittedName>
        <fullName evidence="2">Uncharacterized protein</fullName>
    </submittedName>
</protein>
<keyword evidence="3" id="KW-1185">Reference proteome</keyword>
<evidence type="ECO:0000313" key="2">
    <source>
        <dbReference type="EMBL" id="AHG63385.1"/>
    </source>
</evidence>
<sequence>MLMKFRLTARRLEKRKKDRRRPQQRLAPKHKQDNPKSGSPQLPKSQFGPILAAGRPEWLNKGEHHRYFPPATGEQQECNQWFKSKYQPTSADLSYVGRIHISGSMPTIKEAFPGMKDPKQNPDYIRKRSNHSKDTTPFFVKSIDNNVLYCFQRGRIAWFKFPGSTKEQFIPCWLSAHDFYFPETGKKFFKYNFIDWHMEASMDPFVKDGLIEIWVRKPSLVRFDGQTPIKKAQKKKKINIVSSLSGLERKEGIEKGANAENATEAKVTFKRIKKPQKVRPHVVGQNSIDKALLEKEVRGTFRVIWCERCRGGELDHCPECDGTGFKKVYGAAEPKISNIKLSHRPAAVGSLNIPHGHFKNAEQSSSNGAGDHASIGRSDPLDKSRGMGYSARDNGLYGSIPSYDDFEE</sequence>
<dbReference type="HOGENOM" id="CLU_673753_0_0_4"/>